<name>A0A4R8ZW36_9MICO</name>
<organism evidence="2 3">
    <name type="scientific">Cryobacterium frigoriphilum</name>
    <dbReference type="NCBI Taxonomy" id="1259150"/>
    <lineage>
        <taxon>Bacteria</taxon>
        <taxon>Bacillati</taxon>
        <taxon>Actinomycetota</taxon>
        <taxon>Actinomycetes</taxon>
        <taxon>Micrococcales</taxon>
        <taxon>Microbacteriaceae</taxon>
        <taxon>Cryobacterium</taxon>
    </lineage>
</organism>
<dbReference type="Pfam" id="PF12867">
    <property type="entry name" value="DinB_2"/>
    <property type="match status" value="1"/>
</dbReference>
<comment type="caution">
    <text evidence="2">The sequence shown here is derived from an EMBL/GenBank/DDBJ whole genome shotgun (WGS) entry which is preliminary data.</text>
</comment>
<sequence length="173" mass="18713">MAIVPDTSDWTWVLERPCGACGLRAGAVAFDELPGLIRGNAAAWLPVLGRADAAVRPNDHTWSPLEYAAHVRDCCRLFDERLSRALHENDPQLADWDQDATAIAARYDLQDPETVGRELEAAAASVAEAFAAVPVGAQGRTARRSDGASFTVTTLGQYFLHDIVHHLHDVAGD</sequence>
<dbReference type="EMBL" id="SOHE01000060">
    <property type="protein sequence ID" value="TFD47825.1"/>
    <property type="molecule type" value="Genomic_DNA"/>
</dbReference>
<keyword evidence="3" id="KW-1185">Reference proteome</keyword>
<reference evidence="2 3" key="1">
    <citation type="submission" date="2019-03" db="EMBL/GenBank/DDBJ databases">
        <title>Genomics of glacier-inhabiting Cryobacterium strains.</title>
        <authorList>
            <person name="Liu Q."/>
            <person name="Xin Y.-H."/>
        </authorList>
    </citation>
    <scope>NUCLEOTIDE SEQUENCE [LARGE SCALE GENOMIC DNA]</scope>
    <source>
        <strain evidence="2 3">Hh14</strain>
    </source>
</reference>
<dbReference type="InterPro" id="IPR034660">
    <property type="entry name" value="DinB/YfiT-like"/>
</dbReference>
<gene>
    <name evidence="2" type="ORF">E3T55_14840</name>
</gene>
<dbReference type="InterPro" id="IPR024775">
    <property type="entry name" value="DinB-like"/>
</dbReference>
<protein>
    <submittedName>
        <fullName evidence="2">DinB family protein</fullName>
    </submittedName>
</protein>
<dbReference type="SUPFAM" id="SSF109854">
    <property type="entry name" value="DinB/YfiT-like putative metalloenzymes"/>
    <property type="match status" value="1"/>
</dbReference>
<proteinExistence type="predicted"/>
<dbReference type="Proteomes" id="UP000297447">
    <property type="component" value="Unassembled WGS sequence"/>
</dbReference>
<evidence type="ECO:0000313" key="2">
    <source>
        <dbReference type="EMBL" id="TFD47825.1"/>
    </source>
</evidence>
<feature type="domain" description="DinB-like" evidence="1">
    <location>
        <begin position="47"/>
        <end position="168"/>
    </location>
</feature>
<evidence type="ECO:0000259" key="1">
    <source>
        <dbReference type="Pfam" id="PF12867"/>
    </source>
</evidence>
<dbReference type="RefSeq" id="WP_134520327.1">
    <property type="nucleotide sequence ID" value="NZ_SOHE01000060.1"/>
</dbReference>
<evidence type="ECO:0000313" key="3">
    <source>
        <dbReference type="Proteomes" id="UP000297447"/>
    </source>
</evidence>
<dbReference type="OrthoDB" id="3376896at2"/>
<accession>A0A4R8ZW36</accession>
<dbReference type="AlphaFoldDB" id="A0A4R8ZW36"/>
<dbReference type="Gene3D" id="1.20.120.450">
    <property type="entry name" value="dinb family like domain"/>
    <property type="match status" value="1"/>
</dbReference>